<gene>
    <name evidence="2" type="ORF">PMAL9190_01930</name>
</gene>
<evidence type="ECO:0000313" key="3">
    <source>
        <dbReference type="Proteomes" id="UP000195963"/>
    </source>
</evidence>
<evidence type="ECO:0000313" key="2">
    <source>
        <dbReference type="EMBL" id="SMY35567.1"/>
    </source>
</evidence>
<reference evidence="3" key="1">
    <citation type="submission" date="2017-06" db="EMBL/GenBank/DDBJ databases">
        <authorList>
            <person name="Rodrigo-Torres L."/>
            <person name="Arahal R.D."/>
            <person name="Lucena T."/>
        </authorList>
    </citation>
    <scope>NUCLEOTIDE SEQUENCE [LARGE SCALE GENOMIC DNA]</scope>
    <source>
        <strain evidence="3">CECT 9190</strain>
    </source>
</reference>
<dbReference type="AlphaFoldDB" id="A0A1Y6MG26"/>
<keyword evidence="3" id="KW-1185">Reference proteome</keyword>
<protein>
    <submittedName>
        <fullName evidence="2">Uncharacterized protein</fullName>
    </submittedName>
</protein>
<organism evidence="2 3">
    <name type="scientific">Photobacterium malacitanum</name>
    <dbReference type="NCBI Taxonomy" id="2204294"/>
    <lineage>
        <taxon>Bacteria</taxon>
        <taxon>Pseudomonadati</taxon>
        <taxon>Pseudomonadota</taxon>
        <taxon>Gammaproteobacteria</taxon>
        <taxon>Vibrionales</taxon>
        <taxon>Vibrionaceae</taxon>
        <taxon>Photobacterium</taxon>
    </lineage>
</organism>
<dbReference type="EMBL" id="FYAK01000003">
    <property type="protein sequence ID" value="SMY35567.1"/>
    <property type="molecule type" value="Genomic_DNA"/>
</dbReference>
<dbReference type="Proteomes" id="UP000195963">
    <property type="component" value="Unassembled WGS sequence"/>
</dbReference>
<sequence>MKEPVTKIQYTAPIALGIMLFFISFLTFVLPLSK</sequence>
<feature type="transmembrane region" description="Helical" evidence="1">
    <location>
        <begin position="12"/>
        <end position="32"/>
    </location>
</feature>
<proteinExistence type="predicted"/>
<accession>A0A1Y6MG26</accession>
<keyword evidence="1" id="KW-0472">Membrane</keyword>
<keyword evidence="1" id="KW-1133">Transmembrane helix</keyword>
<keyword evidence="1" id="KW-0812">Transmembrane</keyword>
<name>A0A1Y6MG26_9GAMM</name>
<evidence type="ECO:0000256" key="1">
    <source>
        <dbReference type="SAM" id="Phobius"/>
    </source>
</evidence>